<feature type="transmembrane region" description="Helical" evidence="1">
    <location>
        <begin position="95"/>
        <end position="118"/>
    </location>
</feature>
<sequence>MVDLITDTTSGAHIPALDDTMGALLVGILFSSALWGISAAQTYIYFDTFYNQDTPRLKLLVVFVFGLDTAHQIMLCHLIYVYLVSNFGNPNYLALVVWSILVMVILSAIIAATIQLFMCWRIWILSNKSVFWIIPLVWVVLASFVITVVYFVRSWSLRTWVELADLSKISRAVNGLNFGGDIVITFAMVYLLGTSKSGIKR</sequence>
<feature type="transmembrane region" description="Helical" evidence="1">
    <location>
        <begin position="172"/>
        <end position="193"/>
    </location>
</feature>
<organism evidence="2 3">
    <name type="scientific">Gymnopus androsaceus JB14</name>
    <dbReference type="NCBI Taxonomy" id="1447944"/>
    <lineage>
        <taxon>Eukaryota</taxon>
        <taxon>Fungi</taxon>
        <taxon>Dikarya</taxon>
        <taxon>Basidiomycota</taxon>
        <taxon>Agaricomycotina</taxon>
        <taxon>Agaricomycetes</taxon>
        <taxon>Agaricomycetidae</taxon>
        <taxon>Agaricales</taxon>
        <taxon>Marasmiineae</taxon>
        <taxon>Omphalotaceae</taxon>
        <taxon>Gymnopus</taxon>
    </lineage>
</organism>
<protein>
    <submittedName>
        <fullName evidence="2">Uncharacterized protein</fullName>
    </submittedName>
</protein>
<gene>
    <name evidence="2" type="ORF">BT96DRAFT_185124</name>
</gene>
<keyword evidence="1" id="KW-1133">Transmembrane helix</keyword>
<evidence type="ECO:0000256" key="1">
    <source>
        <dbReference type="SAM" id="Phobius"/>
    </source>
</evidence>
<dbReference type="AlphaFoldDB" id="A0A6A4H8N3"/>
<feature type="transmembrane region" description="Helical" evidence="1">
    <location>
        <begin position="130"/>
        <end position="152"/>
    </location>
</feature>
<feature type="transmembrane region" description="Helical" evidence="1">
    <location>
        <begin position="20"/>
        <end position="46"/>
    </location>
</feature>
<name>A0A6A4H8N3_9AGAR</name>
<keyword evidence="1" id="KW-0472">Membrane</keyword>
<keyword evidence="1" id="KW-0812">Transmembrane</keyword>
<dbReference type="PANTHER" id="PTHR40465:SF1">
    <property type="entry name" value="DUF6534 DOMAIN-CONTAINING PROTEIN"/>
    <property type="match status" value="1"/>
</dbReference>
<evidence type="ECO:0000313" key="2">
    <source>
        <dbReference type="EMBL" id="KAE9394599.1"/>
    </source>
</evidence>
<dbReference type="EMBL" id="ML769547">
    <property type="protein sequence ID" value="KAE9394599.1"/>
    <property type="molecule type" value="Genomic_DNA"/>
</dbReference>
<keyword evidence="3" id="KW-1185">Reference proteome</keyword>
<dbReference type="OrthoDB" id="3263055at2759"/>
<proteinExistence type="predicted"/>
<accession>A0A6A4H8N3</accession>
<feature type="transmembrane region" description="Helical" evidence="1">
    <location>
        <begin position="58"/>
        <end position="83"/>
    </location>
</feature>
<dbReference type="PANTHER" id="PTHR40465">
    <property type="entry name" value="CHROMOSOME 1, WHOLE GENOME SHOTGUN SEQUENCE"/>
    <property type="match status" value="1"/>
</dbReference>
<reference evidence="2" key="1">
    <citation type="journal article" date="2019" name="Environ. Microbiol.">
        <title>Fungal ecological strategies reflected in gene transcription - a case study of two litter decomposers.</title>
        <authorList>
            <person name="Barbi F."/>
            <person name="Kohler A."/>
            <person name="Barry K."/>
            <person name="Baskaran P."/>
            <person name="Daum C."/>
            <person name="Fauchery L."/>
            <person name="Ihrmark K."/>
            <person name="Kuo A."/>
            <person name="LaButti K."/>
            <person name="Lipzen A."/>
            <person name="Morin E."/>
            <person name="Grigoriev I.V."/>
            <person name="Henrissat B."/>
            <person name="Lindahl B."/>
            <person name="Martin F."/>
        </authorList>
    </citation>
    <scope>NUCLEOTIDE SEQUENCE</scope>
    <source>
        <strain evidence="2">JB14</strain>
    </source>
</reference>
<dbReference type="Proteomes" id="UP000799118">
    <property type="component" value="Unassembled WGS sequence"/>
</dbReference>
<evidence type="ECO:0000313" key="3">
    <source>
        <dbReference type="Proteomes" id="UP000799118"/>
    </source>
</evidence>